<dbReference type="AlphaFoldDB" id="A0A485KKZ6"/>
<keyword evidence="1" id="KW-0812">Transmembrane</keyword>
<accession>A0A485KKZ6</accession>
<gene>
    <name evidence="3" type="primary">Aste57867_8679</name>
    <name evidence="2" type="ORF">As57867_008645</name>
    <name evidence="3" type="ORF">ASTE57867_8679</name>
</gene>
<evidence type="ECO:0000313" key="4">
    <source>
        <dbReference type="Proteomes" id="UP000332933"/>
    </source>
</evidence>
<protein>
    <submittedName>
        <fullName evidence="3">Aste57867_8679 protein</fullName>
    </submittedName>
</protein>
<keyword evidence="1" id="KW-1133">Transmembrane helix</keyword>
<reference evidence="2" key="2">
    <citation type="submission" date="2019-06" db="EMBL/GenBank/DDBJ databases">
        <title>Genomics analysis of Aphanomyces spp. identifies a new class of oomycete effector associated with host adaptation.</title>
        <authorList>
            <person name="Gaulin E."/>
        </authorList>
    </citation>
    <scope>NUCLEOTIDE SEQUENCE</scope>
    <source>
        <strain evidence="2">CBS 578.67</strain>
    </source>
</reference>
<keyword evidence="1" id="KW-0472">Membrane</keyword>
<dbReference type="EMBL" id="VJMH01005111">
    <property type="protein sequence ID" value="KAF0700828.1"/>
    <property type="molecule type" value="Genomic_DNA"/>
</dbReference>
<proteinExistence type="predicted"/>
<evidence type="ECO:0000313" key="2">
    <source>
        <dbReference type="EMBL" id="KAF0700828.1"/>
    </source>
</evidence>
<reference evidence="3 4" key="1">
    <citation type="submission" date="2019-03" db="EMBL/GenBank/DDBJ databases">
        <authorList>
            <person name="Gaulin E."/>
            <person name="Dumas B."/>
        </authorList>
    </citation>
    <scope>NUCLEOTIDE SEQUENCE [LARGE SCALE GENOMIC DNA]</scope>
    <source>
        <strain evidence="3">CBS 568.67</strain>
    </source>
</reference>
<name>A0A485KKZ6_9STRA</name>
<feature type="transmembrane region" description="Helical" evidence="1">
    <location>
        <begin position="20"/>
        <end position="43"/>
    </location>
</feature>
<sequence length="87" mass="9866">MDELFESSDDGELSFMEKHGTSIAFAMLFFGFIHFSYVLYTAVKPFLDDIKKVEEAEKAELEAMKKAGIEPKPLLTAKARTKSKKDQ</sequence>
<evidence type="ECO:0000313" key="3">
    <source>
        <dbReference type="EMBL" id="VFT85565.1"/>
    </source>
</evidence>
<dbReference type="OrthoDB" id="70263at2759"/>
<organism evidence="3 4">
    <name type="scientific">Aphanomyces stellatus</name>
    <dbReference type="NCBI Taxonomy" id="120398"/>
    <lineage>
        <taxon>Eukaryota</taxon>
        <taxon>Sar</taxon>
        <taxon>Stramenopiles</taxon>
        <taxon>Oomycota</taxon>
        <taxon>Saprolegniomycetes</taxon>
        <taxon>Saprolegniales</taxon>
        <taxon>Verrucalvaceae</taxon>
        <taxon>Aphanomyces</taxon>
    </lineage>
</organism>
<dbReference type="Proteomes" id="UP000332933">
    <property type="component" value="Unassembled WGS sequence"/>
</dbReference>
<evidence type="ECO:0000256" key="1">
    <source>
        <dbReference type="SAM" id="Phobius"/>
    </source>
</evidence>
<keyword evidence="4" id="KW-1185">Reference proteome</keyword>
<dbReference type="EMBL" id="CAADRA010005132">
    <property type="protein sequence ID" value="VFT85565.1"/>
    <property type="molecule type" value="Genomic_DNA"/>
</dbReference>